<dbReference type="AlphaFoldDB" id="A0A0B1P9J9"/>
<feature type="repeat" description="WD" evidence="6">
    <location>
        <begin position="259"/>
        <end position="300"/>
    </location>
</feature>
<dbReference type="SMART" id="SM00320">
    <property type="entry name" value="WD40"/>
    <property type="match status" value="7"/>
</dbReference>
<keyword evidence="3" id="KW-0677">Repeat</keyword>
<dbReference type="NCBIfam" id="TIGR01031">
    <property type="entry name" value="rpmF_bact"/>
    <property type="match status" value="1"/>
</dbReference>
<dbReference type="PROSITE" id="PS50294">
    <property type="entry name" value="WD_REPEATS_REGION"/>
    <property type="match status" value="2"/>
</dbReference>
<evidence type="ECO:0000256" key="3">
    <source>
        <dbReference type="ARBA" id="ARBA00022737"/>
    </source>
</evidence>
<dbReference type="OMA" id="LDSSMCL"/>
<comment type="similarity">
    <text evidence="1">Belongs to the bacterial ribosomal protein bL32 family.</text>
</comment>
<dbReference type="GO" id="GO:0015934">
    <property type="term" value="C:large ribosomal subunit"/>
    <property type="evidence" value="ECO:0007669"/>
    <property type="project" value="InterPro"/>
</dbReference>
<dbReference type="GO" id="GO:0006412">
    <property type="term" value="P:translation"/>
    <property type="evidence" value="ECO:0007669"/>
    <property type="project" value="InterPro"/>
</dbReference>
<name>A0A0B1P9J9_UNCNE</name>
<dbReference type="InterPro" id="IPR055442">
    <property type="entry name" value="Beta-prop_EML-like_2nd"/>
</dbReference>
<sequence length="468" mass="51598">MATSNVLLTSALSNILPRICTKYTINATYRFNKTLVSASPVGRIFDHSVDKTIINFTTQHLRKFQNLRLLSLNISVSVNKWFCDLWESILRAVPKKKTSHSKKRSRQRAGKALKDVTALNKCSGCGHVKRSHVLCPYCVKVLELTDPYLKSKQYLSYHTIDDAHISDIFSLAVTPKYILSASGASAIKIYSTESADIPLFQTLSGAHKIGCHHIATSRDGRHAVSAGFGGEVKVWRLSKIENKGENGGEEWVEEGSILGENKAGEIWAIAISDDGQYMASTSYDGRINVWDLVAGRKKIREFETNGSFGMCLDLSRDGRLTASGHENGTVYVFNNETGRMIYSLPGLVRPVRTVAFSPHGTRLAAAGDAGIIALYDVKHGEQVANFTGHSAWIFSLDWSYTGEYLLSGSSDGKVKVWSIDQRSCVTTHGETGKTLWSVKWLPKTGRNERFVTAGASRSISLYREATGC</sequence>
<evidence type="ECO:0000256" key="1">
    <source>
        <dbReference type="ARBA" id="ARBA00008560"/>
    </source>
</evidence>
<organism evidence="8 9">
    <name type="scientific">Uncinula necator</name>
    <name type="common">Grape powdery mildew</name>
    <dbReference type="NCBI Taxonomy" id="52586"/>
    <lineage>
        <taxon>Eukaryota</taxon>
        <taxon>Fungi</taxon>
        <taxon>Dikarya</taxon>
        <taxon>Ascomycota</taxon>
        <taxon>Pezizomycotina</taxon>
        <taxon>Leotiomycetes</taxon>
        <taxon>Erysiphales</taxon>
        <taxon>Erysiphaceae</taxon>
        <taxon>Erysiphe</taxon>
    </lineage>
</organism>
<keyword evidence="5" id="KW-0687">Ribonucleoprotein</keyword>
<dbReference type="InterPro" id="IPR051510">
    <property type="entry name" value="SKI8"/>
</dbReference>
<comment type="caution">
    <text evidence="8">The sequence shown here is derived from an EMBL/GenBank/DDBJ whole genome shotgun (WGS) entry which is preliminary data.</text>
</comment>
<evidence type="ECO:0000256" key="2">
    <source>
        <dbReference type="ARBA" id="ARBA00022574"/>
    </source>
</evidence>
<reference evidence="8 9" key="1">
    <citation type="journal article" date="2014" name="BMC Genomics">
        <title>Adaptive genomic structural variation in the grape powdery mildew pathogen, Erysiphe necator.</title>
        <authorList>
            <person name="Jones L."/>
            <person name="Riaz S."/>
            <person name="Morales-Cruz A."/>
            <person name="Amrine K.C."/>
            <person name="McGuire B."/>
            <person name="Gubler W.D."/>
            <person name="Walker M.A."/>
            <person name="Cantu D."/>
        </authorList>
    </citation>
    <scope>NUCLEOTIDE SEQUENCE [LARGE SCALE GENOMIC DNA]</scope>
    <source>
        <strain evidence="9">c</strain>
    </source>
</reference>
<dbReference type="Pfam" id="PF01783">
    <property type="entry name" value="Ribosomal_L32p"/>
    <property type="match status" value="1"/>
</dbReference>
<dbReference type="STRING" id="52586.A0A0B1P9J9"/>
<feature type="repeat" description="WD" evidence="6">
    <location>
        <begin position="386"/>
        <end position="427"/>
    </location>
</feature>
<dbReference type="Proteomes" id="UP000030854">
    <property type="component" value="Unassembled WGS sequence"/>
</dbReference>
<dbReference type="InterPro" id="IPR011332">
    <property type="entry name" value="Ribosomal_zn-bd"/>
</dbReference>
<dbReference type="HOGENOM" id="CLU_000288_57_11_1"/>
<dbReference type="InterPro" id="IPR015943">
    <property type="entry name" value="WD40/YVTN_repeat-like_dom_sf"/>
</dbReference>
<feature type="domain" description="EML-like second beta-propeller" evidence="7">
    <location>
        <begin position="266"/>
        <end position="437"/>
    </location>
</feature>
<dbReference type="GO" id="GO:0003735">
    <property type="term" value="F:structural constituent of ribosome"/>
    <property type="evidence" value="ECO:0007669"/>
    <property type="project" value="InterPro"/>
</dbReference>
<dbReference type="PROSITE" id="PS00678">
    <property type="entry name" value="WD_REPEATS_1"/>
    <property type="match status" value="1"/>
</dbReference>
<dbReference type="InterPro" id="IPR019775">
    <property type="entry name" value="WD40_repeat_CS"/>
</dbReference>
<evidence type="ECO:0000259" key="7">
    <source>
        <dbReference type="Pfam" id="PF23414"/>
    </source>
</evidence>
<dbReference type="InterPro" id="IPR036322">
    <property type="entry name" value="WD40_repeat_dom_sf"/>
</dbReference>
<dbReference type="CDD" id="cd00200">
    <property type="entry name" value="WD40"/>
    <property type="match status" value="1"/>
</dbReference>
<keyword evidence="4" id="KW-0689">Ribosomal protein</keyword>
<dbReference type="GO" id="GO:0005634">
    <property type="term" value="C:nucleus"/>
    <property type="evidence" value="ECO:0007669"/>
    <property type="project" value="TreeGrafter"/>
</dbReference>
<proteinExistence type="inferred from homology"/>
<dbReference type="Pfam" id="PF23414">
    <property type="entry name" value="Beta-prop_EML_2"/>
    <property type="match status" value="1"/>
</dbReference>
<evidence type="ECO:0000256" key="4">
    <source>
        <dbReference type="ARBA" id="ARBA00022980"/>
    </source>
</evidence>
<dbReference type="InterPro" id="IPR002677">
    <property type="entry name" value="Ribosomal_bL32"/>
</dbReference>
<protein>
    <submittedName>
        <fullName evidence="8">Putative meiotic recombination protein ski8</fullName>
    </submittedName>
</protein>
<dbReference type="Gene3D" id="2.130.10.10">
    <property type="entry name" value="YVTN repeat-like/Quinoprotein amine dehydrogenase"/>
    <property type="match status" value="1"/>
</dbReference>
<dbReference type="PANTHER" id="PTHR44090:SF1">
    <property type="entry name" value="SUPERKILLER COMPLEX PROTEIN 8"/>
    <property type="match status" value="1"/>
</dbReference>
<evidence type="ECO:0000256" key="6">
    <source>
        <dbReference type="PROSITE-ProRule" id="PRU00221"/>
    </source>
</evidence>
<evidence type="ECO:0000256" key="5">
    <source>
        <dbReference type="ARBA" id="ARBA00023274"/>
    </source>
</evidence>
<keyword evidence="9" id="KW-1185">Reference proteome</keyword>
<dbReference type="SUPFAM" id="SSF57829">
    <property type="entry name" value="Zn-binding ribosomal proteins"/>
    <property type="match status" value="1"/>
</dbReference>
<dbReference type="SUPFAM" id="SSF50978">
    <property type="entry name" value="WD40 repeat-like"/>
    <property type="match status" value="1"/>
</dbReference>
<keyword evidence="2 6" id="KW-0853">WD repeat</keyword>
<dbReference type="PANTHER" id="PTHR44090">
    <property type="entry name" value="WD REPEAT-CONTAINING PROTEIN 61"/>
    <property type="match status" value="1"/>
</dbReference>
<dbReference type="InterPro" id="IPR001680">
    <property type="entry name" value="WD40_rpt"/>
</dbReference>
<accession>A0A0B1P9J9</accession>
<feature type="repeat" description="WD" evidence="6">
    <location>
        <begin position="344"/>
        <end position="385"/>
    </location>
</feature>
<dbReference type="HAMAP" id="MF_00340">
    <property type="entry name" value="Ribosomal_bL32"/>
    <property type="match status" value="1"/>
</dbReference>
<gene>
    <name evidence="8" type="ORF">EV44_g5580</name>
</gene>
<dbReference type="PROSITE" id="PS50082">
    <property type="entry name" value="WD_REPEATS_2"/>
    <property type="match status" value="3"/>
</dbReference>
<dbReference type="EMBL" id="JNVN01001518">
    <property type="protein sequence ID" value="KHJ33304.1"/>
    <property type="molecule type" value="Genomic_DNA"/>
</dbReference>
<evidence type="ECO:0000313" key="8">
    <source>
        <dbReference type="EMBL" id="KHJ33304.1"/>
    </source>
</evidence>
<evidence type="ECO:0000313" key="9">
    <source>
        <dbReference type="Proteomes" id="UP000030854"/>
    </source>
</evidence>